<dbReference type="InterPro" id="IPR036388">
    <property type="entry name" value="WH-like_DNA-bd_sf"/>
</dbReference>
<dbReference type="Gene3D" id="1.10.10.10">
    <property type="entry name" value="Winged helix-like DNA-binding domain superfamily/Winged helix DNA-binding domain"/>
    <property type="match status" value="1"/>
</dbReference>
<dbReference type="CDD" id="cd06171">
    <property type="entry name" value="Sigma70_r4"/>
    <property type="match status" value="1"/>
</dbReference>
<evidence type="ECO:0000313" key="10">
    <source>
        <dbReference type="Proteomes" id="UP000321580"/>
    </source>
</evidence>
<gene>
    <name evidence="9" type="ORF">FRY97_10325</name>
</gene>
<dbReference type="SUPFAM" id="SSF88659">
    <property type="entry name" value="Sigma3 and sigma4 domains of RNA polymerase sigma factors"/>
    <property type="match status" value="1"/>
</dbReference>
<feature type="domain" description="RNA polymerase sigma-70 region 2" evidence="7">
    <location>
        <begin position="41"/>
        <end position="107"/>
    </location>
</feature>
<dbReference type="NCBIfam" id="TIGR02937">
    <property type="entry name" value="sigma70-ECF"/>
    <property type="match status" value="1"/>
</dbReference>
<evidence type="ECO:0000313" key="9">
    <source>
        <dbReference type="EMBL" id="TXB63195.1"/>
    </source>
</evidence>
<dbReference type="PANTHER" id="PTHR43133:SF8">
    <property type="entry name" value="RNA POLYMERASE SIGMA FACTOR HI_1459-RELATED"/>
    <property type="match status" value="1"/>
</dbReference>
<dbReference type="AlphaFoldDB" id="A0A5C6RMK4"/>
<protein>
    <submittedName>
        <fullName evidence="9">Sigma-70 family RNA polymerase sigma factor</fullName>
    </submittedName>
</protein>
<name>A0A5C6RMK4_9BACT</name>
<dbReference type="PANTHER" id="PTHR43133">
    <property type="entry name" value="RNA POLYMERASE ECF-TYPE SIGMA FACTO"/>
    <property type="match status" value="1"/>
</dbReference>
<keyword evidence="4" id="KW-0238">DNA-binding</keyword>
<evidence type="ECO:0000256" key="3">
    <source>
        <dbReference type="ARBA" id="ARBA00023082"/>
    </source>
</evidence>
<dbReference type="InterPro" id="IPR007627">
    <property type="entry name" value="RNA_pol_sigma70_r2"/>
</dbReference>
<evidence type="ECO:0000256" key="4">
    <source>
        <dbReference type="ARBA" id="ARBA00023125"/>
    </source>
</evidence>
<feature type="region of interest" description="Disordered" evidence="6">
    <location>
        <begin position="1"/>
        <end position="20"/>
    </location>
</feature>
<dbReference type="InterPro" id="IPR039425">
    <property type="entry name" value="RNA_pol_sigma-70-like"/>
</dbReference>
<dbReference type="OrthoDB" id="1116873at2"/>
<dbReference type="Proteomes" id="UP000321580">
    <property type="component" value="Unassembled WGS sequence"/>
</dbReference>
<dbReference type="InterPro" id="IPR014284">
    <property type="entry name" value="RNA_pol_sigma-70_dom"/>
</dbReference>
<organism evidence="9 10">
    <name type="scientific">Phaeodactylibacter luteus</name>
    <dbReference type="NCBI Taxonomy" id="1564516"/>
    <lineage>
        <taxon>Bacteria</taxon>
        <taxon>Pseudomonadati</taxon>
        <taxon>Bacteroidota</taxon>
        <taxon>Saprospiria</taxon>
        <taxon>Saprospirales</taxon>
        <taxon>Haliscomenobacteraceae</taxon>
        <taxon>Phaeodactylibacter</taxon>
    </lineage>
</organism>
<comment type="caution">
    <text evidence="9">The sequence shown here is derived from an EMBL/GenBank/DDBJ whole genome shotgun (WGS) entry which is preliminary data.</text>
</comment>
<dbReference type="SUPFAM" id="SSF88946">
    <property type="entry name" value="Sigma2 domain of RNA polymerase sigma factors"/>
    <property type="match status" value="1"/>
</dbReference>
<dbReference type="InterPro" id="IPR013325">
    <property type="entry name" value="RNA_pol_sigma_r2"/>
</dbReference>
<dbReference type="InterPro" id="IPR013324">
    <property type="entry name" value="RNA_pol_sigma_r3/r4-like"/>
</dbReference>
<feature type="compositionally biased region" description="Polar residues" evidence="6">
    <location>
        <begin position="8"/>
        <end position="20"/>
    </location>
</feature>
<reference evidence="9 10" key="1">
    <citation type="submission" date="2019-08" db="EMBL/GenBank/DDBJ databases">
        <title>Genome of Phaeodactylibacter luteus.</title>
        <authorList>
            <person name="Bowman J.P."/>
        </authorList>
    </citation>
    <scope>NUCLEOTIDE SEQUENCE [LARGE SCALE GENOMIC DNA]</scope>
    <source>
        <strain evidence="9 10">KCTC 42180</strain>
    </source>
</reference>
<dbReference type="GO" id="GO:0006352">
    <property type="term" value="P:DNA-templated transcription initiation"/>
    <property type="evidence" value="ECO:0007669"/>
    <property type="project" value="InterPro"/>
</dbReference>
<evidence type="ECO:0000256" key="1">
    <source>
        <dbReference type="ARBA" id="ARBA00010641"/>
    </source>
</evidence>
<keyword evidence="2" id="KW-0805">Transcription regulation</keyword>
<dbReference type="Gene3D" id="1.10.1740.10">
    <property type="match status" value="1"/>
</dbReference>
<sequence length="209" mass="23955">MSRMRRITSGNKNTGVQQARTPEELWRSCRESGVEEDCNALVQQFTHLVHGVALKYLRSEADRRDMVQEVFANLFAMQSPGVVRDFPAFVFQTARNVAVSAYRRQRKGPVLVEESAFFDKKEDGRVENEGFLRQLGEDDVSKKKALLPEAMKSLSAEQRQCIVLFFHEELSYNEISEQTGLSYKQVKSHLQNGKRMLHKVLSQLMGQGR</sequence>
<feature type="domain" description="RNA polymerase sigma factor 70 region 4 type 2" evidence="8">
    <location>
        <begin position="146"/>
        <end position="197"/>
    </location>
</feature>
<dbReference type="GO" id="GO:0016987">
    <property type="term" value="F:sigma factor activity"/>
    <property type="evidence" value="ECO:0007669"/>
    <property type="project" value="UniProtKB-KW"/>
</dbReference>
<accession>A0A5C6RMK4</accession>
<evidence type="ECO:0000259" key="8">
    <source>
        <dbReference type="Pfam" id="PF08281"/>
    </source>
</evidence>
<dbReference type="Pfam" id="PF04542">
    <property type="entry name" value="Sigma70_r2"/>
    <property type="match status" value="1"/>
</dbReference>
<dbReference type="EMBL" id="VOOR01000018">
    <property type="protein sequence ID" value="TXB63195.1"/>
    <property type="molecule type" value="Genomic_DNA"/>
</dbReference>
<proteinExistence type="inferred from homology"/>
<keyword evidence="3" id="KW-0731">Sigma factor</keyword>
<evidence type="ECO:0000256" key="5">
    <source>
        <dbReference type="ARBA" id="ARBA00023163"/>
    </source>
</evidence>
<dbReference type="GO" id="GO:0003677">
    <property type="term" value="F:DNA binding"/>
    <property type="evidence" value="ECO:0007669"/>
    <property type="project" value="UniProtKB-KW"/>
</dbReference>
<keyword evidence="5" id="KW-0804">Transcription</keyword>
<dbReference type="Pfam" id="PF08281">
    <property type="entry name" value="Sigma70_r4_2"/>
    <property type="match status" value="1"/>
</dbReference>
<evidence type="ECO:0000256" key="6">
    <source>
        <dbReference type="SAM" id="MobiDB-lite"/>
    </source>
</evidence>
<evidence type="ECO:0000259" key="7">
    <source>
        <dbReference type="Pfam" id="PF04542"/>
    </source>
</evidence>
<keyword evidence="10" id="KW-1185">Reference proteome</keyword>
<dbReference type="InterPro" id="IPR013249">
    <property type="entry name" value="RNA_pol_sigma70_r4_t2"/>
</dbReference>
<evidence type="ECO:0000256" key="2">
    <source>
        <dbReference type="ARBA" id="ARBA00023015"/>
    </source>
</evidence>
<comment type="similarity">
    <text evidence="1">Belongs to the sigma-70 factor family. ECF subfamily.</text>
</comment>